<dbReference type="AlphaFoldDB" id="A0AAU8GZZ7"/>
<gene>
    <name evidence="1" type="ORF">V4D30_00920</name>
</gene>
<dbReference type="KEGG" id="taut:V4D30_00920"/>
<dbReference type="RefSeq" id="WP_353684378.1">
    <property type="nucleotide sequence ID" value="NZ_CP144373.1"/>
</dbReference>
<dbReference type="EMBL" id="CP144373">
    <property type="protein sequence ID" value="XCH46855.1"/>
    <property type="molecule type" value="Genomic_DNA"/>
</dbReference>
<organism evidence="1">
    <name type="scientific">Thermodesulfovibrio autotrophicus</name>
    <dbReference type="NCBI Taxonomy" id="3118333"/>
    <lineage>
        <taxon>Bacteria</taxon>
        <taxon>Pseudomonadati</taxon>
        <taxon>Nitrospirota</taxon>
        <taxon>Thermodesulfovibrionia</taxon>
        <taxon>Thermodesulfovibrionales</taxon>
        <taxon>Thermodesulfovibrionaceae</taxon>
        <taxon>Thermodesulfovibrio</taxon>
    </lineage>
</organism>
<sequence>MTETTETQTKSKKEIIIEKKKRLVQNPRSIVIRVSNASIPANIVRSIFDLDKVVNNIMKNTGFTVSLQDAKKAIEEVKKLSSSLWEEIKKVVPSLYAYNHENWQELNDRDEVKETLARARNAMVFIPRSNECAQIAIGFKVLGRVRLEYSNTGNLEGVNKIAKIITDYAEKINSLNLTLSKNIQKSGENNGNNDN</sequence>
<protein>
    <submittedName>
        <fullName evidence="1">Uncharacterized protein</fullName>
    </submittedName>
</protein>
<proteinExistence type="predicted"/>
<accession>A0AAU8GZZ7</accession>
<reference evidence="1" key="1">
    <citation type="submission" date="2024-01" db="EMBL/GenBank/DDBJ databases">
        <title>The first autotrophic representatives of the genus Thermodesulfovibrio.</title>
        <authorList>
            <person name="Maltseva A.I."/>
            <person name="Elcheninov A.G."/>
            <person name="Kublanov I.V."/>
            <person name="Lebedinsky A.V."/>
            <person name="Frolov E.N."/>
        </authorList>
    </citation>
    <scope>NUCLEOTIDE SEQUENCE</scope>
    <source>
        <strain evidence="1">3907-1M</strain>
    </source>
</reference>
<evidence type="ECO:0000313" key="1">
    <source>
        <dbReference type="EMBL" id="XCH46855.1"/>
    </source>
</evidence>
<name>A0AAU8GZZ7_9BACT</name>